<name>F8AIG0_PYRYC</name>
<dbReference type="GeneID" id="10838478"/>
<accession>F8AIG0</accession>
<keyword evidence="2" id="KW-1185">Reference proteome</keyword>
<gene>
    <name evidence="1" type="ordered locus">PYCH_19170</name>
</gene>
<dbReference type="HOGENOM" id="CLU_060689_0_0_2"/>
<dbReference type="OrthoDB" id="85977at2157"/>
<dbReference type="KEGG" id="pya:PYCH_19170"/>
<sequence length="351" mass="40418">MVRGVAAILFSLLLLFSTSSALSPTGQVLKNVHWIMEQVQRIRGLDFKERPKVIVITREDALLLFAPTRVTEEIRLREELYKMTLLLPPDVELFRKERDRKAGWIAATVGDRIYVIRENFLSSGSIALRATAHELVHVLQREWFDAKYVGNTLDETLALRALVEGDADIVADIFCRENGLEIVKITNISRDNSYWSLNVFPYVFGDRFVAFLYERGGWALVNSAYDRPPISTKVVMFPALYLEGWEPENVTLEVRGRVLLRERLGAYYVFLLAWRVENWGKAMELARTWMGDEAVLYEKEGRHALVWKVLFSSEKRAREFASVLKELAEGKDYARFSIRVEGSYAILEAEK</sequence>
<dbReference type="STRING" id="529709.PYCH_19170"/>
<dbReference type="eggNOG" id="arCOG02980">
    <property type="taxonomic scope" value="Archaea"/>
</dbReference>
<organism evidence="1 2">
    <name type="scientific">Pyrococcus yayanosii (strain CH1 / JCM 16557)</name>
    <dbReference type="NCBI Taxonomy" id="529709"/>
    <lineage>
        <taxon>Archaea</taxon>
        <taxon>Methanobacteriati</taxon>
        <taxon>Methanobacteriota</taxon>
        <taxon>Thermococci</taxon>
        <taxon>Thermococcales</taxon>
        <taxon>Thermococcaceae</taxon>
        <taxon>Pyrococcus</taxon>
    </lineage>
</organism>
<dbReference type="Proteomes" id="UP000008386">
    <property type="component" value="Chromosome"/>
</dbReference>
<evidence type="ECO:0000313" key="1">
    <source>
        <dbReference type="EMBL" id="AEH25572.1"/>
    </source>
</evidence>
<dbReference type="EMBL" id="CP002779">
    <property type="protein sequence ID" value="AEH25572.1"/>
    <property type="molecule type" value="Genomic_DNA"/>
</dbReference>
<reference evidence="1 2" key="1">
    <citation type="journal article" date="2011" name="J. Bacteriol.">
        <title>Complete genome sequence of the obligate piezophilic hyperthermophilic archaeon Pyrococcus yayanosii CH1.</title>
        <authorList>
            <person name="Jun X."/>
            <person name="Lupeng L."/>
            <person name="Minjuan X."/>
            <person name="Oger P."/>
            <person name="Fengping W."/>
            <person name="Jebbar M."/>
            <person name="Xiang X."/>
        </authorList>
    </citation>
    <scope>NUCLEOTIDE SEQUENCE [LARGE SCALE GENOMIC DNA]</scope>
    <source>
        <strain evidence="2">CH1 / JCM 16557</strain>
    </source>
</reference>
<evidence type="ECO:0000313" key="2">
    <source>
        <dbReference type="Proteomes" id="UP000008386"/>
    </source>
</evidence>
<evidence type="ECO:0008006" key="3">
    <source>
        <dbReference type="Google" id="ProtNLM"/>
    </source>
</evidence>
<protein>
    <recommendedName>
        <fullName evidence="3">DUF4157 domain-containing protein</fullName>
    </recommendedName>
</protein>
<dbReference type="RefSeq" id="WP_013906627.1">
    <property type="nucleotide sequence ID" value="NC_015680.1"/>
</dbReference>
<dbReference type="AlphaFoldDB" id="F8AIG0"/>
<proteinExistence type="predicted"/>